<keyword evidence="3" id="KW-0238">DNA-binding</keyword>
<sequence length="307" mass="33479">MLSHRLQDTSLRYFLEVVRTGSLTEAAQRLNVTVSAVSRQVAALESWLGVPLFDRRPRGMVASAAGELLAAYALRNALEADRVVTEIDALQGLRRGRVRVASSAGFAIEFLPRAIADFRERYPGLHFHVRVAPPAEVTGIVLHGDADIGITYSRAAEQGIRVEHRQAAPVIAIMRPDHALARFRSITLSQMLPYPLALPEGDNTVRQLFDIACGERGVAFEPVLVSNQFETLTSFVLHGGGLSISGGVTVGDRLRRGELHAATIRERGMKSRAIELQTLAGRTLPEGVRTFLGFVRDRLVEEAGIGS</sequence>
<dbReference type="PRINTS" id="PR00039">
    <property type="entry name" value="HTHLYSR"/>
</dbReference>
<keyword evidence="4" id="KW-0804">Transcription</keyword>
<keyword evidence="2" id="KW-0805">Transcription regulation</keyword>
<dbReference type="SUPFAM" id="SSF46785">
    <property type="entry name" value="Winged helix' DNA-binding domain"/>
    <property type="match status" value="1"/>
</dbReference>
<dbReference type="Gene3D" id="1.10.10.10">
    <property type="entry name" value="Winged helix-like DNA-binding domain superfamily/Winged helix DNA-binding domain"/>
    <property type="match status" value="1"/>
</dbReference>
<dbReference type="OrthoDB" id="8839922at2"/>
<dbReference type="PANTHER" id="PTHR30419:SF8">
    <property type="entry name" value="NITROGEN ASSIMILATION TRANSCRIPTIONAL ACTIVATOR-RELATED"/>
    <property type="match status" value="1"/>
</dbReference>
<dbReference type="DNASU" id="3614687"/>
<dbReference type="InterPro" id="IPR000847">
    <property type="entry name" value="LysR_HTH_N"/>
</dbReference>
<dbReference type="HOGENOM" id="CLU_039613_6_0_4"/>
<evidence type="ECO:0000313" key="6">
    <source>
        <dbReference type="EMBL" id="AAZ63498.1"/>
    </source>
</evidence>
<dbReference type="STRING" id="264198.Reut_B4144"/>
<dbReference type="InterPro" id="IPR005119">
    <property type="entry name" value="LysR_subst-bd"/>
</dbReference>
<organism evidence="6">
    <name type="scientific">Cupriavidus pinatubonensis (strain JMP 134 / LMG 1197)</name>
    <name type="common">Cupriavidus necator (strain JMP 134)</name>
    <dbReference type="NCBI Taxonomy" id="264198"/>
    <lineage>
        <taxon>Bacteria</taxon>
        <taxon>Pseudomonadati</taxon>
        <taxon>Pseudomonadota</taxon>
        <taxon>Betaproteobacteria</taxon>
        <taxon>Burkholderiales</taxon>
        <taxon>Burkholderiaceae</taxon>
        <taxon>Cupriavidus</taxon>
    </lineage>
</organism>
<dbReference type="PROSITE" id="PS50931">
    <property type="entry name" value="HTH_LYSR"/>
    <property type="match status" value="1"/>
</dbReference>
<proteinExistence type="inferred from homology"/>
<evidence type="ECO:0000256" key="2">
    <source>
        <dbReference type="ARBA" id="ARBA00023015"/>
    </source>
</evidence>
<name>Q46TN6_CUPPJ</name>
<dbReference type="CDD" id="cd08426">
    <property type="entry name" value="PBP2_LTTR_like_5"/>
    <property type="match status" value="1"/>
</dbReference>
<feature type="domain" description="HTH lysR-type" evidence="5">
    <location>
        <begin position="11"/>
        <end position="63"/>
    </location>
</feature>
<dbReference type="FunFam" id="1.10.10.10:FF:000001">
    <property type="entry name" value="LysR family transcriptional regulator"/>
    <property type="match status" value="1"/>
</dbReference>
<dbReference type="GO" id="GO:0003700">
    <property type="term" value="F:DNA-binding transcription factor activity"/>
    <property type="evidence" value="ECO:0007669"/>
    <property type="project" value="InterPro"/>
</dbReference>
<dbReference type="GO" id="GO:0005829">
    <property type="term" value="C:cytosol"/>
    <property type="evidence" value="ECO:0007669"/>
    <property type="project" value="TreeGrafter"/>
</dbReference>
<reference evidence="6" key="1">
    <citation type="submission" date="2005-08" db="EMBL/GenBank/DDBJ databases">
        <title>Complete sequence of chromosome 2 of Ralstonia eutropha JMP134.</title>
        <authorList>
            <person name="Copeland A."/>
            <person name="Lucas S."/>
            <person name="Lapidus A."/>
            <person name="Barry K."/>
            <person name="Detter J.C."/>
            <person name="Glavina T."/>
            <person name="Hammon N."/>
            <person name="Israni S."/>
            <person name="Pitluck S."/>
            <person name="Goltsman E."/>
            <person name="Martinez M."/>
            <person name="Schmutz J."/>
            <person name="Larimer F."/>
            <person name="Land M."/>
            <person name="Lykidis A."/>
            <person name="Richardson P."/>
        </authorList>
    </citation>
    <scope>NUCLEOTIDE SEQUENCE [LARGE SCALE GENOMIC DNA]</scope>
    <source>
        <strain evidence="6">JMP134</strain>
    </source>
</reference>
<evidence type="ECO:0000256" key="1">
    <source>
        <dbReference type="ARBA" id="ARBA00009437"/>
    </source>
</evidence>
<dbReference type="EMBL" id="CP000091">
    <property type="protein sequence ID" value="AAZ63498.1"/>
    <property type="molecule type" value="Genomic_DNA"/>
</dbReference>
<dbReference type="Pfam" id="PF03466">
    <property type="entry name" value="LysR_substrate"/>
    <property type="match status" value="1"/>
</dbReference>
<dbReference type="SUPFAM" id="SSF53850">
    <property type="entry name" value="Periplasmic binding protein-like II"/>
    <property type="match status" value="1"/>
</dbReference>
<evidence type="ECO:0000256" key="4">
    <source>
        <dbReference type="ARBA" id="ARBA00023163"/>
    </source>
</evidence>
<evidence type="ECO:0000259" key="5">
    <source>
        <dbReference type="PROSITE" id="PS50931"/>
    </source>
</evidence>
<gene>
    <name evidence="6" type="ordered locus">Reut_B4144</name>
</gene>
<dbReference type="InterPro" id="IPR050950">
    <property type="entry name" value="HTH-type_LysR_regulators"/>
</dbReference>
<evidence type="ECO:0000256" key="3">
    <source>
        <dbReference type="ARBA" id="ARBA00023125"/>
    </source>
</evidence>
<comment type="similarity">
    <text evidence="1">Belongs to the LysR transcriptional regulatory family.</text>
</comment>
<dbReference type="Pfam" id="PF00126">
    <property type="entry name" value="HTH_1"/>
    <property type="match status" value="1"/>
</dbReference>
<dbReference type="AlphaFoldDB" id="Q46TN6"/>
<accession>Q46TN6</accession>
<dbReference type="PANTHER" id="PTHR30419">
    <property type="entry name" value="HTH-TYPE TRANSCRIPTIONAL REGULATOR YBHD"/>
    <property type="match status" value="1"/>
</dbReference>
<dbReference type="eggNOG" id="COG0583">
    <property type="taxonomic scope" value="Bacteria"/>
</dbReference>
<dbReference type="GO" id="GO:0003677">
    <property type="term" value="F:DNA binding"/>
    <property type="evidence" value="ECO:0007669"/>
    <property type="project" value="UniProtKB-KW"/>
</dbReference>
<dbReference type="KEGG" id="reu:Reut_B4144"/>
<dbReference type="InterPro" id="IPR036390">
    <property type="entry name" value="WH_DNA-bd_sf"/>
</dbReference>
<dbReference type="Gene3D" id="3.40.190.290">
    <property type="match status" value="1"/>
</dbReference>
<dbReference type="InterPro" id="IPR036388">
    <property type="entry name" value="WH-like_DNA-bd_sf"/>
</dbReference>
<protein>
    <submittedName>
        <fullName evidence="6">Transcriptional regulator, LysR family</fullName>
    </submittedName>
</protein>